<organism evidence="3 4">
    <name type="scientific">Phyllachora maydis</name>
    <dbReference type="NCBI Taxonomy" id="1825666"/>
    <lineage>
        <taxon>Eukaryota</taxon>
        <taxon>Fungi</taxon>
        <taxon>Dikarya</taxon>
        <taxon>Ascomycota</taxon>
        <taxon>Pezizomycotina</taxon>
        <taxon>Sordariomycetes</taxon>
        <taxon>Sordariomycetidae</taxon>
        <taxon>Phyllachorales</taxon>
        <taxon>Phyllachoraceae</taxon>
        <taxon>Phyllachora</taxon>
    </lineage>
</organism>
<proteinExistence type="predicted"/>
<gene>
    <name evidence="3" type="ORF">P8C59_003753</name>
</gene>
<feature type="transmembrane region" description="Helical" evidence="2">
    <location>
        <begin position="251"/>
        <end position="272"/>
    </location>
</feature>
<accession>A0AAD9I1C6</accession>
<dbReference type="Proteomes" id="UP001217918">
    <property type="component" value="Unassembled WGS sequence"/>
</dbReference>
<dbReference type="EMBL" id="JAQQPM010000003">
    <property type="protein sequence ID" value="KAK2069148.1"/>
    <property type="molecule type" value="Genomic_DNA"/>
</dbReference>
<name>A0AAD9I1C6_9PEZI</name>
<keyword evidence="2" id="KW-1133">Transmembrane helix</keyword>
<feature type="compositionally biased region" description="Acidic residues" evidence="1">
    <location>
        <begin position="348"/>
        <end position="359"/>
    </location>
</feature>
<reference evidence="3" key="1">
    <citation type="journal article" date="2023" name="Mol. Plant Microbe Interact.">
        <title>Elucidating the Obligate Nature and Biological Capacity of an Invasive Fungal Corn Pathogen.</title>
        <authorList>
            <person name="MacCready J.S."/>
            <person name="Roggenkamp E.M."/>
            <person name="Gdanetz K."/>
            <person name="Chilvers M.I."/>
        </authorList>
    </citation>
    <scope>NUCLEOTIDE SEQUENCE</scope>
    <source>
        <strain evidence="3">PM02</strain>
    </source>
</reference>
<sequence>MPGQLPAGAVGAAVFVLVYTILNLVCGCLNIWLTWVHNERLSYVACISYFVVLSIVASLIQQLHDYSHYRDVVVAQFEHKKLNPSDPELTLANSSIGLDLALFYIRYWSINVEAMFVMFWAAQLAQSVYGLLEQSKLKRILRVFNNVGKGVSVGLPLITILSLRSSALHSDLFAFLLVADLPFMLSLAIGTVLVSCILVRYINSRKKFLQWSTANQTFGQVTNGFSSHGLSTNGSGKRKAAPLGGIYDRWLLVRFTIAFVLLPVFEVSNILFQLTSMNNIHADRFASAPDLRASRAVKTILLFMPGVTPGVFVFVIFGTTRLFRQHMYRTFVPRRWQDRTAAPRVEDPPAEDPSEEDPSIEDRSAEDPLAEDPGSPAEEPKNEEPRASRNWR</sequence>
<keyword evidence="4" id="KW-1185">Reference proteome</keyword>
<comment type="caution">
    <text evidence="3">The sequence shown here is derived from an EMBL/GenBank/DDBJ whole genome shotgun (WGS) entry which is preliminary data.</text>
</comment>
<protein>
    <recommendedName>
        <fullName evidence="5">Glycoside hydrolase</fullName>
    </recommendedName>
</protein>
<feature type="transmembrane region" description="Helical" evidence="2">
    <location>
        <begin position="41"/>
        <end position="60"/>
    </location>
</feature>
<feature type="transmembrane region" description="Helical" evidence="2">
    <location>
        <begin position="144"/>
        <end position="163"/>
    </location>
</feature>
<evidence type="ECO:0000313" key="4">
    <source>
        <dbReference type="Proteomes" id="UP001217918"/>
    </source>
</evidence>
<evidence type="ECO:0000256" key="2">
    <source>
        <dbReference type="SAM" id="Phobius"/>
    </source>
</evidence>
<evidence type="ECO:0000313" key="3">
    <source>
        <dbReference type="EMBL" id="KAK2069148.1"/>
    </source>
</evidence>
<evidence type="ECO:0008006" key="5">
    <source>
        <dbReference type="Google" id="ProtNLM"/>
    </source>
</evidence>
<dbReference type="AlphaFoldDB" id="A0AAD9I1C6"/>
<keyword evidence="2" id="KW-0812">Transmembrane</keyword>
<feature type="transmembrane region" description="Helical" evidence="2">
    <location>
        <begin position="300"/>
        <end position="319"/>
    </location>
</feature>
<keyword evidence="2" id="KW-0472">Membrane</keyword>
<feature type="transmembrane region" description="Helical" evidence="2">
    <location>
        <begin position="183"/>
        <end position="202"/>
    </location>
</feature>
<feature type="compositionally biased region" description="Basic and acidic residues" evidence="1">
    <location>
        <begin position="378"/>
        <end position="392"/>
    </location>
</feature>
<evidence type="ECO:0000256" key="1">
    <source>
        <dbReference type="SAM" id="MobiDB-lite"/>
    </source>
</evidence>
<feature type="region of interest" description="Disordered" evidence="1">
    <location>
        <begin position="339"/>
        <end position="392"/>
    </location>
</feature>
<feature type="transmembrane region" description="Helical" evidence="2">
    <location>
        <begin position="12"/>
        <end position="35"/>
    </location>
</feature>